<dbReference type="InterPro" id="IPR027417">
    <property type="entry name" value="P-loop_NTPase"/>
</dbReference>
<dbReference type="AlphaFoldDB" id="A0A0G3H0D6"/>
<reference evidence="5" key="2">
    <citation type="submission" date="2015-05" db="EMBL/GenBank/DDBJ databases">
        <title>Complete genome sequence of Corynebacterium mustelae DSM 45274, isolated from various tissues of a male ferret with lethal sepsis.</title>
        <authorList>
            <person name="Ruckert C."/>
            <person name="Albersmeier A."/>
            <person name="Winkler A."/>
            <person name="Tauch A."/>
        </authorList>
    </citation>
    <scope>NUCLEOTIDE SEQUENCE [LARGE SCALE GENOMIC DNA]</scope>
    <source>
        <strain evidence="5">DSM 45274</strain>
    </source>
</reference>
<dbReference type="PANTHER" id="PTHR24220">
    <property type="entry name" value="IMPORT ATP-BINDING PROTEIN"/>
    <property type="match status" value="1"/>
</dbReference>
<dbReference type="STRING" id="571915.CMUST_09470"/>
<dbReference type="EMBL" id="CP011542">
    <property type="protein sequence ID" value="AKK06210.1"/>
    <property type="molecule type" value="Genomic_DNA"/>
</dbReference>
<dbReference type="GO" id="GO:0016887">
    <property type="term" value="F:ATP hydrolysis activity"/>
    <property type="evidence" value="ECO:0007669"/>
    <property type="project" value="InterPro"/>
</dbReference>
<dbReference type="GO" id="GO:0022857">
    <property type="term" value="F:transmembrane transporter activity"/>
    <property type="evidence" value="ECO:0007669"/>
    <property type="project" value="TreeGrafter"/>
</dbReference>
<evidence type="ECO:0000256" key="2">
    <source>
        <dbReference type="ARBA" id="ARBA00022840"/>
    </source>
</evidence>
<gene>
    <name evidence="4" type="ORF">CMUST_09470</name>
</gene>
<sequence length="212" mass="22347">MDDVTLSYGSSAAVHVPHLEILPGTLTAVVGASGSGKTTLAKAIGGFDSQQLGVCGTVKRTGTIGFVAQDSFGVLNPLRRVDKQIALTAGSLPAAHQLLSAVKLAPHLHSRYPLQLSGGQRQRAAIAFALGVQPHLLLADEITSALDPIATSEIVYTLRELVAESKKTNNPMSVLFITHDLAAARALCPAVITMHPSETGTGYVAQYEREWQ</sequence>
<protein>
    <submittedName>
        <fullName evidence="4">ABC-type dipeptide/oligopeptide/nickel transport system, ATPase component</fullName>
    </submittedName>
</protein>
<keyword evidence="1" id="KW-0547">Nucleotide-binding</keyword>
<keyword evidence="5" id="KW-1185">Reference proteome</keyword>
<dbReference type="Gene3D" id="3.40.50.300">
    <property type="entry name" value="P-loop containing nucleotide triphosphate hydrolases"/>
    <property type="match status" value="1"/>
</dbReference>
<reference evidence="4 5" key="1">
    <citation type="journal article" date="2015" name="Genome Announc.">
        <title>Complete Genome Sequence of the Type Strain Corynebacterium mustelae DSM 45274, Isolated from Various Tissues of a Male Ferret with Lethal Sepsis.</title>
        <authorList>
            <person name="Ruckert C."/>
            <person name="Eimer J."/>
            <person name="Winkler A."/>
            <person name="Tauch A."/>
        </authorList>
    </citation>
    <scope>NUCLEOTIDE SEQUENCE [LARGE SCALE GENOMIC DNA]</scope>
    <source>
        <strain evidence="4 5">DSM 45274</strain>
    </source>
</reference>
<accession>A0A0G3H0D6</accession>
<dbReference type="OrthoDB" id="8481147at2"/>
<evidence type="ECO:0000259" key="3">
    <source>
        <dbReference type="PROSITE" id="PS50893"/>
    </source>
</evidence>
<organism evidence="4 5">
    <name type="scientific">Corynebacterium mustelae</name>
    <dbReference type="NCBI Taxonomy" id="571915"/>
    <lineage>
        <taxon>Bacteria</taxon>
        <taxon>Bacillati</taxon>
        <taxon>Actinomycetota</taxon>
        <taxon>Actinomycetes</taxon>
        <taxon>Mycobacteriales</taxon>
        <taxon>Corynebacteriaceae</taxon>
        <taxon>Corynebacterium</taxon>
    </lineage>
</organism>
<dbReference type="InterPro" id="IPR003439">
    <property type="entry name" value="ABC_transporter-like_ATP-bd"/>
</dbReference>
<keyword evidence="2" id="KW-0067">ATP-binding</keyword>
<dbReference type="PROSITE" id="PS50893">
    <property type="entry name" value="ABC_TRANSPORTER_2"/>
    <property type="match status" value="1"/>
</dbReference>
<evidence type="ECO:0000313" key="4">
    <source>
        <dbReference type="EMBL" id="AKK06210.1"/>
    </source>
</evidence>
<dbReference type="GO" id="GO:0005524">
    <property type="term" value="F:ATP binding"/>
    <property type="evidence" value="ECO:0007669"/>
    <property type="project" value="UniProtKB-KW"/>
</dbReference>
<proteinExistence type="predicted"/>
<dbReference type="InterPro" id="IPR015854">
    <property type="entry name" value="ABC_transpr_LolD-like"/>
</dbReference>
<dbReference type="PANTHER" id="PTHR24220:SF676">
    <property type="entry name" value="OLIGOPEPTIDE TRANSPORT ATP-BINDING PROTEIN AMIE"/>
    <property type="match status" value="1"/>
</dbReference>
<dbReference type="Proteomes" id="UP000035199">
    <property type="component" value="Chromosome"/>
</dbReference>
<dbReference type="InterPro" id="IPR003593">
    <property type="entry name" value="AAA+_ATPase"/>
</dbReference>
<name>A0A0G3H0D6_9CORY</name>
<feature type="domain" description="ABC transporter" evidence="3">
    <location>
        <begin position="1"/>
        <end position="212"/>
    </location>
</feature>
<dbReference type="PATRIC" id="fig|571915.4.peg.2005"/>
<evidence type="ECO:0000313" key="5">
    <source>
        <dbReference type="Proteomes" id="UP000035199"/>
    </source>
</evidence>
<dbReference type="GO" id="GO:0005886">
    <property type="term" value="C:plasma membrane"/>
    <property type="evidence" value="ECO:0007669"/>
    <property type="project" value="TreeGrafter"/>
</dbReference>
<dbReference type="SUPFAM" id="SSF52540">
    <property type="entry name" value="P-loop containing nucleoside triphosphate hydrolases"/>
    <property type="match status" value="1"/>
</dbReference>
<dbReference type="KEGG" id="cmv:CMUST_09470"/>
<dbReference type="RefSeq" id="WP_047262279.1">
    <property type="nucleotide sequence ID" value="NZ_CP011542.1"/>
</dbReference>
<evidence type="ECO:0000256" key="1">
    <source>
        <dbReference type="ARBA" id="ARBA00022741"/>
    </source>
</evidence>
<dbReference type="SMART" id="SM00382">
    <property type="entry name" value="AAA"/>
    <property type="match status" value="1"/>
</dbReference>
<dbReference type="Pfam" id="PF00005">
    <property type="entry name" value="ABC_tran"/>
    <property type="match status" value="1"/>
</dbReference>